<name>A0A1I1GUV4_9RHOB</name>
<reference evidence="2 3" key="1">
    <citation type="submission" date="2016-10" db="EMBL/GenBank/DDBJ databases">
        <authorList>
            <person name="de Groot N.N."/>
        </authorList>
    </citation>
    <scope>NUCLEOTIDE SEQUENCE [LARGE SCALE GENOMIC DNA]</scope>
    <source>
        <strain evidence="2 3">DSM 29619</strain>
    </source>
</reference>
<gene>
    <name evidence="2" type="ORF">SAMN05421762_0005</name>
</gene>
<feature type="signal peptide" evidence="1">
    <location>
        <begin position="1"/>
        <end position="29"/>
    </location>
</feature>
<dbReference type="STRING" id="517719.SAMN05421762_0005"/>
<dbReference type="Proteomes" id="UP000231644">
    <property type="component" value="Unassembled WGS sequence"/>
</dbReference>
<keyword evidence="1" id="KW-0732">Signal</keyword>
<organism evidence="2 3">
    <name type="scientific">Pseudooceanicola nitratireducens</name>
    <dbReference type="NCBI Taxonomy" id="517719"/>
    <lineage>
        <taxon>Bacteria</taxon>
        <taxon>Pseudomonadati</taxon>
        <taxon>Pseudomonadota</taxon>
        <taxon>Alphaproteobacteria</taxon>
        <taxon>Rhodobacterales</taxon>
        <taxon>Paracoccaceae</taxon>
        <taxon>Pseudooceanicola</taxon>
    </lineage>
</organism>
<proteinExistence type="predicted"/>
<evidence type="ECO:0000313" key="2">
    <source>
        <dbReference type="EMBL" id="SFC15246.1"/>
    </source>
</evidence>
<sequence>MKLACNLKGPGAVAIGLAILMPLGTGVAAQDQLNGMVYYTTDQSFDDVTFGLENAIIEEGLVIDHVSHTGEMLERTRADVGSEVVIFEAADIFSFCSAQLSREVMEADWTNVVFCPYHIFVLTRPETPGETLIGYRSFPEGEMKKVEAMLDRISRAALGM</sequence>
<evidence type="ECO:0000313" key="3">
    <source>
        <dbReference type="Proteomes" id="UP000231644"/>
    </source>
</evidence>
<dbReference type="Gene3D" id="3.30.310.70">
    <property type="entry name" value="TT1751-like domain"/>
    <property type="match status" value="1"/>
</dbReference>
<dbReference type="AlphaFoldDB" id="A0A1I1GUV4"/>
<protein>
    <recommendedName>
        <fullName evidence="4">DUF302 domain-containing protein</fullName>
    </recommendedName>
</protein>
<dbReference type="SUPFAM" id="SSF103247">
    <property type="entry name" value="TT1751-like"/>
    <property type="match status" value="1"/>
</dbReference>
<accession>A0A1I1GUV4</accession>
<feature type="chain" id="PRO_5014116075" description="DUF302 domain-containing protein" evidence="1">
    <location>
        <begin position="30"/>
        <end position="160"/>
    </location>
</feature>
<evidence type="ECO:0008006" key="4">
    <source>
        <dbReference type="Google" id="ProtNLM"/>
    </source>
</evidence>
<dbReference type="EMBL" id="FOLX01000001">
    <property type="protein sequence ID" value="SFC15246.1"/>
    <property type="molecule type" value="Genomic_DNA"/>
</dbReference>
<keyword evidence="3" id="KW-1185">Reference proteome</keyword>
<dbReference type="InterPro" id="IPR035923">
    <property type="entry name" value="TT1751-like_sf"/>
</dbReference>
<evidence type="ECO:0000256" key="1">
    <source>
        <dbReference type="SAM" id="SignalP"/>
    </source>
</evidence>